<feature type="region of interest" description="Disordered" evidence="1">
    <location>
        <begin position="131"/>
        <end position="166"/>
    </location>
</feature>
<dbReference type="Proteomes" id="UP000639403">
    <property type="component" value="Unassembled WGS sequence"/>
</dbReference>
<feature type="compositionally biased region" description="Basic and acidic residues" evidence="1">
    <location>
        <begin position="294"/>
        <end position="304"/>
    </location>
</feature>
<feature type="compositionally biased region" description="Low complexity" evidence="1">
    <location>
        <begin position="305"/>
        <end position="314"/>
    </location>
</feature>
<dbReference type="AlphaFoldDB" id="A0A8H7U4B7"/>
<feature type="region of interest" description="Disordered" evidence="1">
    <location>
        <begin position="390"/>
        <end position="479"/>
    </location>
</feature>
<evidence type="ECO:0000313" key="3">
    <source>
        <dbReference type="Proteomes" id="UP000639403"/>
    </source>
</evidence>
<feature type="region of interest" description="Disordered" evidence="1">
    <location>
        <begin position="246"/>
        <end position="370"/>
    </location>
</feature>
<organism evidence="2 3">
    <name type="scientific">Rhodonia placenta</name>
    <dbReference type="NCBI Taxonomy" id="104341"/>
    <lineage>
        <taxon>Eukaryota</taxon>
        <taxon>Fungi</taxon>
        <taxon>Dikarya</taxon>
        <taxon>Basidiomycota</taxon>
        <taxon>Agaricomycotina</taxon>
        <taxon>Agaricomycetes</taxon>
        <taxon>Polyporales</taxon>
        <taxon>Adustoporiaceae</taxon>
        <taxon>Rhodonia</taxon>
    </lineage>
</organism>
<feature type="compositionally biased region" description="Pro residues" evidence="1">
    <location>
        <begin position="315"/>
        <end position="324"/>
    </location>
</feature>
<feature type="region of interest" description="Disordered" evidence="1">
    <location>
        <begin position="1"/>
        <end position="89"/>
    </location>
</feature>
<feature type="region of interest" description="Disordered" evidence="1">
    <location>
        <begin position="205"/>
        <end position="228"/>
    </location>
</feature>
<name>A0A8H7U4B7_9APHY</name>
<dbReference type="EMBL" id="JADOXO010000040">
    <property type="protein sequence ID" value="KAF9817664.1"/>
    <property type="molecule type" value="Genomic_DNA"/>
</dbReference>
<feature type="compositionally biased region" description="Polar residues" evidence="1">
    <location>
        <begin position="249"/>
        <end position="259"/>
    </location>
</feature>
<feature type="compositionally biased region" description="Low complexity" evidence="1">
    <location>
        <begin position="325"/>
        <end position="339"/>
    </location>
</feature>
<protein>
    <submittedName>
        <fullName evidence="2">Uncharacterized protein</fullName>
    </submittedName>
</protein>
<evidence type="ECO:0000313" key="2">
    <source>
        <dbReference type="EMBL" id="KAF9817664.1"/>
    </source>
</evidence>
<gene>
    <name evidence="2" type="ORF">IEO21_03320</name>
</gene>
<feature type="compositionally biased region" description="Low complexity" evidence="1">
    <location>
        <begin position="391"/>
        <end position="424"/>
    </location>
</feature>
<proteinExistence type="predicted"/>
<feature type="compositionally biased region" description="Low complexity" evidence="1">
    <location>
        <begin position="8"/>
        <end position="23"/>
    </location>
</feature>
<sequence>MLPSMLAPSHNHQSPQSRSSQRKSPPPPSLNLDDLKPPVLPAPAPSASSSTTPNGTAFVFSSSRHHHGLDSHPLSPVAGPSQPSSNTNTRTRALLTPSQLARHSEGAIDARCILGPNMRAAGFVHLAQTVAQSPHHHPPGVHSPPSTPGSSGASHHSTPADPPPFPPIMFVSSSSVTTMPMWEYQRSMSWQMNSVERHTVAGREISSAESHGKEADIGTRPTLQPSYSGSTVFSPASLSASPSFYSASTLVSPSPTSPKVATASRLRPEASFSSSRALAPPPLALNQPRPRSTKGKEVDLKEYPFPRTITTTVVPPSPVSPTPTPTTATPPTFASLSSPHHPSHRVRRKSKAKPARDQVDRASSSDGISLAPTHRHALSLTELCDLSWTAPSDTIVPTPTSSVSTRSVSRASSQITHSTSSSSSSRDRARVRTNSEALGAVTEAGKDASQPSPKPRPPQSQRRERAQGAQERSTSQQEKEALTALAYAHRERDREHARHVAADRESYKKQPNADVLFVCVVLVARNLQRRHSYAYAHIPKYNAKSITDDVPTDAEILLEPLALQLVGGELAVWSE</sequence>
<feature type="compositionally biased region" description="Basic residues" evidence="1">
    <location>
        <begin position="341"/>
        <end position="353"/>
    </location>
</feature>
<feature type="compositionally biased region" description="Low complexity" evidence="1">
    <location>
        <begin position="273"/>
        <end position="290"/>
    </location>
</feature>
<comment type="caution">
    <text evidence="2">The sequence shown here is derived from an EMBL/GenBank/DDBJ whole genome shotgun (WGS) entry which is preliminary data.</text>
</comment>
<accession>A0A8H7U4B7</accession>
<reference evidence="2" key="1">
    <citation type="submission" date="2020-11" db="EMBL/GenBank/DDBJ databases">
        <authorList>
            <person name="Koelle M."/>
            <person name="Horta M.A.C."/>
            <person name="Nowrousian M."/>
            <person name="Ohm R.A."/>
            <person name="Benz P."/>
            <person name="Pilgard A."/>
        </authorList>
    </citation>
    <scope>NUCLEOTIDE SEQUENCE</scope>
    <source>
        <strain evidence="2">FPRL280</strain>
    </source>
</reference>
<evidence type="ECO:0000256" key="1">
    <source>
        <dbReference type="SAM" id="MobiDB-lite"/>
    </source>
</evidence>
<reference evidence="2" key="2">
    <citation type="journal article" name="Front. Microbiol.">
        <title>Degradative Capacity of Two Strains of Rhodonia placenta: From Phenotype to Genotype.</title>
        <authorList>
            <person name="Kolle M."/>
            <person name="Horta M.A.C."/>
            <person name="Nowrousian M."/>
            <person name="Ohm R.A."/>
            <person name="Benz J.P."/>
            <person name="Pilgard A."/>
        </authorList>
    </citation>
    <scope>NUCLEOTIDE SEQUENCE</scope>
    <source>
        <strain evidence="2">FPRL280</strain>
    </source>
</reference>
<feature type="compositionally biased region" description="Low complexity" evidence="1">
    <location>
        <begin position="148"/>
        <end position="159"/>
    </location>
</feature>